<protein>
    <submittedName>
        <fullName evidence="2">Uncharacterized protein DUF1127</fullName>
    </submittedName>
</protein>
<comment type="caution">
    <text evidence="2">The sequence shown here is derived from an EMBL/GenBank/DDBJ whole genome shotgun (WGS) entry which is preliminary data.</text>
</comment>
<dbReference type="RefSeq" id="WP_011908425.1">
    <property type="nucleotide sequence ID" value="NZ_CP089965.1"/>
</dbReference>
<dbReference type="Pfam" id="PF06568">
    <property type="entry name" value="YjiS-like"/>
    <property type="match status" value="1"/>
</dbReference>
<accession>A0A2T5JTT6</accession>
<evidence type="ECO:0000259" key="1">
    <source>
        <dbReference type="Pfam" id="PF06568"/>
    </source>
</evidence>
<proteinExistence type="predicted"/>
<name>A0A2T5JTT6_9RHOB</name>
<dbReference type="AlphaFoldDB" id="A0A2T5JTT6"/>
<evidence type="ECO:0000313" key="2">
    <source>
        <dbReference type="EMBL" id="PTR13566.1"/>
    </source>
</evidence>
<feature type="domain" description="YjiS-like" evidence="1">
    <location>
        <begin position="8"/>
        <end position="28"/>
    </location>
</feature>
<sequence length="51" mass="6028">MKTLIQPIFAALRDHARYRRTRAELARLPIDTRLDLDIYDVDAFARRAVWG</sequence>
<keyword evidence="3" id="KW-1185">Reference proteome</keyword>
<reference evidence="2 3" key="1">
    <citation type="submission" date="2018-04" db="EMBL/GenBank/DDBJ databases">
        <title>Genomic Encyclopedia of Type Strains, Phase III (KMG-III): the genomes of soil and plant-associated and newly described type strains.</title>
        <authorList>
            <person name="Whitman W."/>
        </authorList>
    </citation>
    <scope>NUCLEOTIDE SEQUENCE [LARGE SCALE GENOMIC DNA]</scope>
    <source>
        <strain evidence="2 3">KA25</strain>
    </source>
</reference>
<gene>
    <name evidence="2" type="ORF">C8J28_12157</name>
</gene>
<dbReference type="InterPro" id="IPR009506">
    <property type="entry name" value="YjiS-like"/>
</dbReference>
<dbReference type="Proteomes" id="UP000244060">
    <property type="component" value="Unassembled WGS sequence"/>
</dbReference>
<organism evidence="2 3">
    <name type="scientific">Cereibacter azotoformans</name>
    <dbReference type="NCBI Taxonomy" id="43057"/>
    <lineage>
        <taxon>Bacteria</taxon>
        <taxon>Pseudomonadati</taxon>
        <taxon>Pseudomonadota</taxon>
        <taxon>Alphaproteobacteria</taxon>
        <taxon>Rhodobacterales</taxon>
        <taxon>Paracoccaceae</taxon>
        <taxon>Cereibacter</taxon>
    </lineage>
</organism>
<dbReference type="EMBL" id="QAOT01000021">
    <property type="protein sequence ID" value="PTR13566.1"/>
    <property type="molecule type" value="Genomic_DNA"/>
</dbReference>
<dbReference type="OrthoDB" id="8244198at2"/>
<evidence type="ECO:0000313" key="3">
    <source>
        <dbReference type="Proteomes" id="UP000244060"/>
    </source>
</evidence>